<keyword evidence="7 8" id="KW-0411">Iron-sulfur</keyword>
<dbReference type="PANTHER" id="PTHR10762:SF2">
    <property type="entry name" value="2-(3-AMINO-3-CARBOXYPROPYL)HISTIDINE SYNTHASE SUBUNIT 2"/>
    <property type="match status" value="1"/>
</dbReference>
<keyword evidence="6 8" id="KW-0408">Iron</keyword>
<comment type="caution">
    <text evidence="10">The sequence shown here is derived from an EMBL/GenBank/DDBJ whole genome shotgun (WGS) entry which is preliminary data.</text>
</comment>
<dbReference type="Gene3D" id="3.40.50.11860">
    <property type="entry name" value="Diphthamide synthesis DPH1/DPH2 domain 3"/>
    <property type="match status" value="1"/>
</dbReference>
<feature type="non-terminal residue" evidence="10">
    <location>
        <position position="1"/>
    </location>
</feature>
<dbReference type="Pfam" id="PF01866">
    <property type="entry name" value="Diphthamide_syn"/>
    <property type="match status" value="1"/>
</dbReference>
<dbReference type="NCBIfam" id="TIGR00272">
    <property type="entry name" value="DPH2"/>
    <property type="match status" value="1"/>
</dbReference>
<dbReference type="SFLD" id="SFLDS00032">
    <property type="entry name" value="Radical_SAM_3-amino-3-carboxyp"/>
    <property type="match status" value="1"/>
</dbReference>
<evidence type="ECO:0000256" key="7">
    <source>
        <dbReference type="ARBA" id="ARBA00023014"/>
    </source>
</evidence>
<dbReference type="PANTHER" id="PTHR10762">
    <property type="entry name" value="DIPHTHAMIDE BIOSYNTHESIS PROTEIN"/>
    <property type="match status" value="1"/>
</dbReference>
<proteinExistence type="inferred from homology"/>
<evidence type="ECO:0000256" key="6">
    <source>
        <dbReference type="ARBA" id="ARBA00023004"/>
    </source>
</evidence>
<evidence type="ECO:0000313" key="11">
    <source>
        <dbReference type="Proteomes" id="UP001177023"/>
    </source>
</evidence>
<reference evidence="10" key="1">
    <citation type="submission" date="2023-06" db="EMBL/GenBank/DDBJ databases">
        <authorList>
            <person name="Delattre M."/>
        </authorList>
    </citation>
    <scope>NUCLEOTIDE SEQUENCE</scope>
    <source>
        <strain evidence="10">AF72</strain>
    </source>
</reference>
<feature type="region of interest" description="Disordered" evidence="9">
    <location>
        <begin position="203"/>
        <end position="226"/>
    </location>
</feature>
<evidence type="ECO:0000256" key="8">
    <source>
        <dbReference type="RuleBase" id="RU364133"/>
    </source>
</evidence>
<comment type="pathway">
    <text evidence="2 8">Protein modification; peptidyl-diphthamide biosynthesis.</text>
</comment>
<comment type="cofactor">
    <cofactor evidence="1">
        <name>[4Fe-4S] cluster</name>
        <dbReference type="ChEBI" id="CHEBI:49883"/>
    </cofactor>
</comment>
<dbReference type="GO" id="GO:0046872">
    <property type="term" value="F:metal ion binding"/>
    <property type="evidence" value="ECO:0007669"/>
    <property type="project" value="UniProtKB-KW"/>
</dbReference>
<organism evidence="10 11">
    <name type="scientific">Mesorhabditis spiculigera</name>
    <dbReference type="NCBI Taxonomy" id="96644"/>
    <lineage>
        <taxon>Eukaryota</taxon>
        <taxon>Metazoa</taxon>
        <taxon>Ecdysozoa</taxon>
        <taxon>Nematoda</taxon>
        <taxon>Chromadorea</taxon>
        <taxon>Rhabditida</taxon>
        <taxon>Rhabditina</taxon>
        <taxon>Rhabditomorpha</taxon>
        <taxon>Rhabditoidea</taxon>
        <taxon>Rhabditidae</taxon>
        <taxon>Mesorhabditinae</taxon>
        <taxon>Mesorhabditis</taxon>
    </lineage>
</organism>
<evidence type="ECO:0000256" key="2">
    <source>
        <dbReference type="ARBA" id="ARBA00005156"/>
    </source>
</evidence>
<name>A0AA36CBH2_9BILA</name>
<evidence type="ECO:0000256" key="9">
    <source>
        <dbReference type="SAM" id="MobiDB-lite"/>
    </source>
</evidence>
<evidence type="ECO:0000256" key="1">
    <source>
        <dbReference type="ARBA" id="ARBA00001966"/>
    </source>
</evidence>
<dbReference type="Proteomes" id="UP001177023">
    <property type="component" value="Unassembled WGS sequence"/>
</dbReference>
<dbReference type="AlphaFoldDB" id="A0AA36CBH2"/>
<dbReference type="EMBL" id="CATQJA010001128">
    <property type="protein sequence ID" value="CAJ0565909.1"/>
    <property type="molecule type" value="Genomic_DNA"/>
</dbReference>
<dbReference type="NCBIfam" id="TIGR00322">
    <property type="entry name" value="diphth2_R"/>
    <property type="match status" value="1"/>
</dbReference>
<sequence length="226" mass="25388">MFGNFEISNFCYSTAWRQLRRRLFLIEKLRDARTVGIVVGTTGVKGHREAVTRLRQLCRQQRKTPYVISVGKINVAKLSNFSDIDVFIVISCPFGVLIDTSDYFRPVLSVFEAEMALNPDRSWAADSGWSAEFCDFLGESIGQNKTGEDDGVDVSLVTGRVRINGRREEEGKDAQQQITLYTAGDYFKERTWHGLDNSVRLEEQGETSISEGRSGIAAAYANEQNP</sequence>
<evidence type="ECO:0000256" key="4">
    <source>
        <dbReference type="ARBA" id="ARBA00021914"/>
    </source>
</evidence>
<dbReference type="GO" id="GO:0051536">
    <property type="term" value="F:iron-sulfur cluster binding"/>
    <property type="evidence" value="ECO:0007669"/>
    <property type="project" value="UniProtKB-KW"/>
</dbReference>
<evidence type="ECO:0000313" key="10">
    <source>
        <dbReference type="EMBL" id="CAJ0565909.1"/>
    </source>
</evidence>
<gene>
    <name evidence="10" type="ORF">MSPICULIGERA_LOCUS4532</name>
</gene>
<evidence type="ECO:0000256" key="3">
    <source>
        <dbReference type="ARBA" id="ARBA00006179"/>
    </source>
</evidence>
<keyword evidence="5 8" id="KW-0479">Metal-binding</keyword>
<dbReference type="InterPro" id="IPR042265">
    <property type="entry name" value="DPH1/DPH2_3"/>
</dbReference>
<dbReference type="GO" id="GO:0090560">
    <property type="term" value="F:2-(3-amino-3-carboxypropyl)histidine synthase activity"/>
    <property type="evidence" value="ECO:0007669"/>
    <property type="project" value="InterPro"/>
</dbReference>
<dbReference type="FunFam" id="3.40.50.11860:FF:000001">
    <property type="entry name" value="2-(3-amino-3-carboxypropyl)histidine synthase subunit 2"/>
    <property type="match status" value="1"/>
</dbReference>
<evidence type="ECO:0000256" key="5">
    <source>
        <dbReference type="ARBA" id="ARBA00022723"/>
    </source>
</evidence>
<dbReference type="InterPro" id="IPR016435">
    <property type="entry name" value="DPH1/DPH2"/>
</dbReference>
<keyword evidence="11" id="KW-1185">Reference proteome</keyword>
<accession>A0AA36CBH2</accession>
<protein>
    <recommendedName>
        <fullName evidence="4 8">2-(3-amino-3-carboxypropyl)histidine synthase subunit 2</fullName>
    </recommendedName>
</protein>
<comment type="function">
    <text evidence="8">Required for the first step of diphthamide biosynthesis, a post-translational modification of histidine which occurs in elongation factor 2. DPH1 and DPH2 transfer a 3-amino-3-carboxypropyl (ACP) group from S-adenosyl-L-methionine (SAM) to a histidine residue, the reaction is assisted by a reduction system comprising DPH3 and a NADH-dependent reductase. Facilitates the reduction of the catalytic iron-sulfur cluster found in the DPH1 subunit.</text>
</comment>
<dbReference type="InterPro" id="IPR010014">
    <property type="entry name" value="DHP2"/>
</dbReference>
<comment type="similarity">
    <text evidence="3 8">Belongs to the DPH1/DPH2 family. DPH2 subfamily.</text>
</comment>
<dbReference type="GO" id="GO:0017183">
    <property type="term" value="P:protein histidyl modification to diphthamide"/>
    <property type="evidence" value="ECO:0007669"/>
    <property type="project" value="InterPro"/>
</dbReference>